<dbReference type="GeneID" id="85330484"/>
<feature type="region of interest" description="Disordered" evidence="1">
    <location>
        <begin position="114"/>
        <end position="142"/>
    </location>
</feature>
<keyword evidence="3" id="KW-1185">Reference proteome</keyword>
<comment type="caution">
    <text evidence="2">The sequence shown here is derived from an EMBL/GenBank/DDBJ whole genome shotgun (WGS) entry which is preliminary data.</text>
</comment>
<dbReference type="Proteomes" id="UP001172101">
    <property type="component" value="Unassembled WGS sequence"/>
</dbReference>
<dbReference type="EMBL" id="JAUIRO010000008">
    <property type="protein sequence ID" value="KAK0703351.1"/>
    <property type="molecule type" value="Genomic_DNA"/>
</dbReference>
<gene>
    <name evidence="2" type="ORF">B0T26DRAFT_806943</name>
</gene>
<feature type="compositionally biased region" description="Low complexity" evidence="1">
    <location>
        <begin position="114"/>
        <end position="123"/>
    </location>
</feature>
<sequence length="167" mass="19202">MWCAHVNMSVSTGLCTSNVVSRALRTFAPARFVQPSKGNVRTSTLAVYFFTISTLSLEYDRFLHTAAPAPFLVCQLTTSSQLHYTIIKTALNGSSQLLYRILRVRAYRQRLEQQLQDPEQQPRQRARLQGCRRRAVQKERQRQQELQGLYGAYMQEGDSTFVPEPWS</sequence>
<organism evidence="2 3">
    <name type="scientific">Lasiosphaeria miniovina</name>
    <dbReference type="NCBI Taxonomy" id="1954250"/>
    <lineage>
        <taxon>Eukaryota</taxon>
        <taxon>Fungi</taxon>
        <taxon>Dikarya</taxon>
        <taxon>Ascomycota</taxon>
        <taxon>Pezizomycotina</taxon>
        <taxon>Sordariomycetes</taxon>
        <taxon>Sordariomycetidae</taxon>
        <taxon>Sordariales</taxon>
        <taxon>Lasiosphaeriaceae</taxon>
        <taxon>Lasiosphaeria</taxon>
    </lineage>
</organism>
<name>A0AA39ZTD1_9PEZI</name>
<evidence type="ECO:0000313" key="2">
    <source>
        <dbReference type="EMBL" id="KAK0703351.1"/>
    </source>
</evidence>
<reference evidence="2" key="1">
    <citation type="submission" date="2023-06" db="EMBL/GenBank/DDBJ databases">
        <title>Genome-scale phylogeny and comparative genomics of the fungal order Sordariales.</title>
        <authorList>
            <consortium name="Lawrence Berkeley National Laboratory"/>
            <person name="Hensen N."/>
            <person name="Bonometti L."/>
            <person name="Westerberg I."/>
            <person name="Brannstrom I.O."/>
            <person name="Guillou S."/>
            <person name="Cros-Aarteil S."/>
            <person name="Calhoun S."/>
            <person name="Haridas S."/>
            <person name="Kuo A."/>
            <person name="Mondo S."/>
            <person name="Pangilinan J."/>
            <person name="Riley R."/>
            <person name="LaButti K."/>
            <person name="Andreopoulos B."/>
            <person name="Lipzen A."/>
            <person name="Chen C."/>
            <person name="Yanf M."/>
            <person name="Daum C."/>
            <person name="Ng V."/>
            <person name="Clum A."/>
            <person name="Steindorff A."/>
            <person name="Ohm R."/>
            <person name="Martin F."/>
            <person name="Silar P."/>
            <person name="Natvig D."/>
            <person name="Lalanne C."/>
            <person name="Gautier V."/>
            <person name="Ament-velasquez S.L."/>
            <person name="Kruys A."/>
            <person name="Hutchinson M.I."/>
            <person name="Powell A.J."/>
            <person name="Barry K."/>
            <person name="Miller A.N."/>
            <person name="Grigoriev I.V."/>
            <person name="Debuchy R."/>
            <person name="Gladieux P."/>
            <person name="Thoren M.H."/>
            <person name="Johannesson H."/>
        </authorList>
    </citation>
    <scope>NUCLEOTIDE SEQUENCE</scope>
    <source>
        <strain evidence="2">SMH2392-1A</strain>
    </source>
</reference>
<protein>
    <submittedName>
        <fullName evidence="2">Uncharacterized protein</fullName>
    </submittedName>
</protein>
<evidence type="ECO:0000256" key="1">
    <source>
        <dbReference type="SAM" id="MobiDB-lite"/>
    </source>
</evidence>
<evidence type="ECO:0000313" key="3">
    <source>
        <dbReference type="Proteomes" id="UP001172101"/>
    </source>
</evidence>
<feature type="compositionally biased region" description="Basic residues" evidence="1">
    <location>
        <begin position="124"/>
        <end position="135"/>
    </location>
</feature>
<accession>A0AA39ZTD1</accession>
<dbReference type="RefSeq" id="XP_060290210.1">
    <property type="nucleotide sequence ID" value="XM_060447214.1"/>
</dbReference>
<proteinExistence type="predicted"/>
<dbReference type="AlphaFoldDB" id="A0AA39ZTD1"/>